<evidence type="ECO:0000256" key="2">
    <source>
        <dbReference type="SAM" id="Phobius"/>
    </source>
</evidence>
<reference evidence="4" key="1">
    <citation type="journal article" date="2019" name="Int. J. Syst. Evol. Microbiol.">
        <title>The Global Catalogue of Microorganisms (GCM) 10K type strain sequencing project: providing services to taxonomists for standard genome sequencing and annotation.</title>
        <authorList>
            <consortium name="The Broad Institute Genomics Platform"/>
            <consortium name="The Broad Institute Genome Sequencing Center for Infectious Disease"/>
            <person name="Wu L."/>
            <person name="Ma J."/>
        </authorList>
    </citation>
    <scope>NUCLEOTIDE SEQUENCE [LARGE SCALE GENOMIC DNA]</scope>
    <source>
        <strain evidence="4">CGMCC 4.7289</strain>
    </source>
</reference>
<comment type="caution">
    <text evidence="3">The sequence shown here is derived from an EMBL/GenBank/DDBJ whole genome shotgun (WGS) entry which is preliminary data.</text>
</comment>
<keyword evidence="2" id="KW-1133">Transmembrane helix</keyword>
<name>A0ABV8LQT1_9ACTN</name>
<feature type="transmembrane region" description="Helical" evidence="2">
    <location>
        <begin position="27"/>
        <end position="48"/>
    </location>
</feature>
<dbReference type="Proteomes" id="UP001595816">
    <property type="component" value="Unassembled WGS sequence"/>
</dbReference>
<sequence>MAESDSEQVPPIVVPPSRTPTGRGGELLIRVAICAASGLVVSLVWILAGLGDGHLKTASLVIGLSAAAVLALVVGYVRFEVARVRRELTETETRLVATVETAFAGLQAQLHAPQTPAPASRNGKRSQPVQRGLRKREKDVDSAIANDLRIFLQGRESAYEDDDGV</sequence>
<dbReference type="RefSeq" id="WP_253752782.1">
    <property type="nucleotide sequence ID" value="NZ_JAMZDZ010000001.1"/>
</dbReference>
<feature type="region of interest" description="Disordered" evidence="1">
    <location>
        <begin position="110"/>
        <end position="140"/>
    </location>
</feature>
<gene>
    <name evidence="3" type="ORF">ACFOZ4_18960</name>
</gene>
<evidence type="ECO:0000313" key="4">
    <source>
        <dbReference type="Proteomes" id="UP001595816"/>
    </source>
</evidence>
<evidence type="ECO:0000256" key="1">
    <source>
        <dbReference type="SAM" id="MobiDB-lite"/>
    </source>
</evidence>
<keyword evidence="2" id="KW-0812">Transmembrane</keyword>
<dbReference type="EMBL" id="JBHSAY010000009">
    <property type="protein sequence ID" value="MFC4132693.1"/>
    <property type="molecule type" value="Genomic_DNA"/>
</dbReference>
<protein>
    <submittedName>
        <fullName evidence="3">Uncharacterized protein</fullName>
    </submittedName>
</protein>
<accession>A0ABV8LQT1</accession>
<organism evidence="3 4">
    <name type="scientific">Hamadaea flava</name>
    <dbReference type="NCBI Taxonomy" id="1742688"/>
    <lineage>
        <taxon>Bacteria</taxon>
        <taxon>Bacillati</taxon>
        <taxon>Actinomycetota</taxon>
        <taxon>Actinomycetes</taxon>
        <taxon>Micromonosporales</taxon>
        <taxon>Micromonosporaceae</taxon>
        <taxon>Hamadaea</taxon>
    </lineage>
</organism>
<keyword evidence="4" id="KW-1185">Reference proteome</keyword>
<proteinExistence type="predicted"/>
<keyword evidence="2" id="KW-0472">Membrane</keyword>
<evidence type="ECO:0000313" key="3">
    <source>
        <dbReference type="EMBL" id="MFC4132693.1"/>
    </source>
</evidence>
<feature type="transmembrane region" description="Helical" evidence="2">
    <location>
        <begin position="60"/>
        <end position="79"/>
    </location>
</feature>